<evidence type="ECO:0000256" key="6">
    <source>
        <dbReference type="ARBA" id="ARBA00023027"/>
    </source>
</evidence>
<dbReference type="Pfam" id="PF13685">
    <property type="entry name" value="Fe-ADH_2"/>
    <property type="match status" value="1"/>
</dbReference>
<keyword evidence="2" id="KW-0444">Lipid biosynthesis</keyword>
<keyword evidence="11" id="KW-1185">Reference proteome</keyword>
<dbReference type="PANTHER" id="PTHR43616">
    <property type="entry name" value="GLYCEROL DEHYDROGENASE"/>
    <property type="match status" value="1"/>
</dbReference>
<dbReference type="EMBL" id="JACHHK010000002">
    <property type="protein sequence ID" value="MBB5182787.1"/>
    <property type="molecule type" value="Genomic_DNA"/>
</dbReference>
<dbReference type="PANTHER" id="PTHR43616:SF5">
    <property type="entry name" value="GLYCEROL DEHYDROGENASE 1"/>
    <property type="match status" value="1"/>
</dbReference>
<keyword evidence="3" id="KW-0479">Metal-binding</keyword>
<dbReference type="GO" id="GO:0050492">
    <property type="term" value="F:glycerol-1-phosphate dehydrogenase [NAD(P)+] activity"/>
    <property type="evidence" value="ECO:0007669"/>
    <property type="project" value="UniProtKB-EC"/>
</dbReference>
<evidence type="ECO:0000256" key="9">
    <source>
        <dbReference type="ARBA" id="ARBA00023264"/>
    </source>
</evidence>
<organism evidence="10 11">
    <name type="scientific">Catenisphaera adipataccumulans</name>
    <dbReference type="NCBI Taxonomy" id="700500"/>
    <lineage>
        <taxon>Bacteria</taxon>
        <taxon>Bacillati</taxon>
        <taxon>Bacillota</taxon>
        <taxon>Erysipelotrichia</taxon>
        <taxon>Erysipelotrichales</taxon>
        <taxon>Erysipelotrichaceae</taxon>
        <taxon>Catenisphaera</taxon>
    </lineage>
</organism>
<keyword evidence="1" id="KW-0963">Cytoplasm</keyword>
<evidence type="ECO:0000313" key="11">
    <source>
        <dbReference type="Proteomes" id="UP000539953"/>
    </source>
</evidence>
<keyword evidence="5 10" id="KW-0560">Oxidoreductase</keyword>
<dbReference type="GO" id="GO:0008654">
    <property type="term" value="P:phospholipid biosynthetic process"/>
    <property type="evidence" value="ECO:0007669"/>
    <property type="project" value="UniProtKB-KW"/>
</dbReference>
<evidence type="ECO:0000256" key="5">
    <source>
        <dbReference type="ARBA" id="ARBA00023002"/>
    </source>
</evidence>
<evidence type="ECO:0000256" key="7">
    <source>
        <dbReference type="ARBA" id="ARBA00023098"/>
    </source>
</evidence>
<evidence type="ECO:0000256" key="4">
    <source>
        <dbReference type="ARBA" id="ARBA00022857"/>
    </source>
</evidence>
<evidence type="ECO:0000256" key="1">
    <source>
        <dbReference type="ARBA" id="ARBA00022490"/>
    </source>
</evidence>
<gene>
    <name evidence="10" type="ORF">HNQ47_000806</name>
</gene>
<comment type="caution">
    <text evidence="10">The sequence shown here is derived from an EMBL/GenBank/DDBJ whole genome shotgun (WGS) entry which is preliminary data.</text>
</comment>
<dbReference type="GO" id="GO:0046872">
    <property type="term" value="F:metal ion binding"/>
    <property type="evidence" value="ECO:0007669"/>
    <property type="project" value="UniProtKB-KW"/>
</dbReference>
<keyword evidence="8" id="KW-0594">Phospholipid biosynthesis</keyword>
<dbReference type="Proteomes" id="UP000539953">
    <property type="component" value="Unassembled WGS sequence"/>
</dbReference>
<dbReference type="RefSeq" id="WP_183327727.1">
    <property type="nucleotide sequence ID" value="NZ_JACHHK010000002.1"/>
</dbReference>
<dbReference type="EC" id="1.1.1.261" evidence="10"/>
<evidence type="ECO:0000313" key="10">
    <source>
        <dbReference type="EMBL" id="MBB5182787.1"/>
    </source>
</evidence>
<keyword evidence="4" id="KW-0521">NADP</keyword>
<dbReference type="AlphaFoldDB" id="A0A7W8CWA1"/>
<keyword evidence="7" id="KW-0443">Lipid metabolism</keyword>
<reference evidence="10 11" key="1">
    <citation type="submission" date="2020-08" db="EMBL/GenBank/DDBJ databases">
        <title>Genomic Encyclopedia of Type Strains, Phase IV (KMG-IV): sequencing the most valuable type-strain genomes for metagenomic binning, comparative biology and taxonomic classification.</title>
        <authorList>
            <person name="Goeker M."/>
        </authorList>
    </citation>
    <scope>NUCLEOTIDE SEQUENCE [LARGE SCALE GENOMIC DNA]</scope>
    <source>
        <strain evidence="10 11">DSM 25799</strain>
    </source>
</reference>
<protein>
    <submittedName>
        <fullName evidence="10">Glycerol-1-phosphate dehydrogenase [NAD(P)+]</fullName>
        <ecNumber evidence="10">1.1.1.261</ecNumber>
    </submittedName>
</protein>
<accession>A0A7W8CWA1</accession>
<evidence type="ECO:0000256" key="8">
    <source>
        <dbReference type="ARBA" id="ARBA00023209"/>
    </source>
</evidence>
<dbReference type="InterPro" id="IPR032837">
    <property type="entry name" value="G1PDH"/>
</dbReference>
<dbReference type="CDD" id="cd08175">
    <property type="entry name" value="G1PDH"/>
    <property type="match status" value="1"/>
</dbReference>
<dbReference type="InterPro" id="IPR016205">
    <property type="entry name" value="Glycerol_DH"/>
</dbReference>
<sequence>MKINVDTFQINDYLGHDFDCDCGKVHTTNLEIVKIKENVKEDILTYLKEHNYHTIYMIEDKNTKKAYGEELEDFLRTQSFEIDKVVLTGNVVPDEKTVFQILVNLKRPYDYILGVGSGTLNDLSKFTSKKLNLNYGIVATAPSMDGFASVGAALITDDLKTTYDCHVPTAIFGDLDVLAAAPMEMIKAGLGDIVGKYNCLIDWKIAHVITGEYYCPTIVKMVYQSIHKVVANADGVLKRDKQAILSITEALIETGMAMGFVGNSRPASGSEHHVSHYWEMKLLFAHREPVFHGIKVGLATPGVIFLWHELMKEDLDFDACKEKVRAFDKEKWTAEVKEKFEGAADGVISLEEKAGKNNIEKAVERIDVIASKWEEIHEIIDQELPSSQTVVDILKSVEAPYRPSQVGLDDQLTKDALVYAKEVRVRYGLLQLLWDLGLLEDYSTKFVEYYKNN</sequence>
<evidence type="ECO:0000256" key="2">
    <source>
        <dbReference type="ARBA" id="ARBA00022516"/>
    </source>
</evidence>
<evidence type="ECO:0000256" key="3">
    <source>
        <dbReference type="ARBA" id="ARBA00022723"/>
    </source>
</evidence>
<name>A0A7W8CWA1_9FIRM</name>
<dbReference type="Gene3D" id="3.40.50.1970">
    <property type="match status" value="1"/>
</dbReference>
<dbReference type="SUPFAM" id="SSF56796">
    <property type="entry name" value="Dehydroquinate synthase-like"/>
    <property type="match status" value="1"/>
</dbReference>
<proteinExistence type="predicted"/>
<keyword evidence="6" id="KW-0520">NAD</keyword>
<dbReference type="Gene3D" id="1.20.1090.10">
    <property type="entry name" value="Dehydroquinate synthase-like - alpha domain"/>
    <property type="match status" value="1"/>
</dbReference>
<keyword evidence="9" id="KW-1208">Phospholipid metabolism</keyword>